<dbReference type="EMBL" id="JAAAUQ010000983">
    <property type="protein sequence ID" value="KAF9144911.1"/>
    <property type="molecule type" value="Genomic_DNA"/>
</dbReference>
<gene>
    <name evidence="1" type="ORF">BG015_012061</name>
</gene>
<dbReference type="Proteomes" id="UP000748756">
    <property type="component" value="Unassembled WGS sequence"/>
</dbReference>
<protein>
    <submittedName>
        <fullName evidence="1">Uncharacterized protein</fullName>
    </submittedName>
</protein>
<comment type="caution">
    <text evidence="1">The sequence shown here is derived from an EMBL/GenBank/DDBJ whole genome shotgun (WGS) entry which is preliminary data.</text>
</comment>
<feature type="non-terminal residue" evidence="1">
    <location>
        <position position="1"/>
    </location>
</feature>
<dbReference type="AlphaFoldDB" id="A0A9P5RRW9"/>
<proteinExistence type="predicted"/>
<evidence type="ECO:0000313" key="2">
    <source>
        <dbReference type="Proteomes" id="UP000748756"/>
    </source>
</evidence>
<reference evidence="1" key="1">
    <citation type="journal article" date="2020" name="Fungal Divers.">
        <title>Resolving the Mortierellaceae phylogeny through synthesis of multi-gene phylogenetics and phylogenomics.</title>
        <authorList>
            <person name="Vandepol N."/>
            <person name="Liber J."/>
            <person name="Desiro A."/>
            <person name="Na H."/>
            <person name="Kennedy M."/>
            <person name="Barry K."/>
            <person name="Grigoriev I.V."/>
            <person name="Miller A.N."/>
            <person name="O'Donnell K."/>
            <person name="Stajich J.E."/>
            <person name="Bonito G."/>
        </authorList>
    </citation>
    <scope>NUCLEOTIDE SEQUENCE</scope>
    <source>
        <strain evidence="1">NRRL 6426</strain>
    </source>
</reference>
<accession>A0A9P5RRW9</accession>
<keyword evidence="2" id="KW-1185">Reference proteome</keyword>
<sequence length="61" mass="7149">LRLNLPQGPRQLFLLRPLPQLQTTIAAIRKGKKRPQWILLLLFQFISNSLLSRQGQQRSQE</sequence>
<name>A0A9P5RRW9_9FUNG</name>
<evidence type="ECO:0000313" key="1">
    <source>
        <dbReference type="EMBL" id="KAF9144911.1"/>
    </source>
</evidence>
<organism evidence="1 2">
    <name type="scientific">Linnemannia schmuckeri</name>
    <dbReference type="NCBI Taxonomy" id="64567"/>
    <lineage>
        <taxon>Eukaryota</taxon>
        <taxon>Fungi</taxon>
        <taxon>Fungi incertae sedis</taxon>
        <taxon>Mucoromycota</taxon>
        <taxon>Mortierellomycotina</taxon>
        <taxon>Mortierellomycetes</taxon>
        <taxon>Mortierellales</taxon>
        <taxon>Mortierellaceae</taxon>
        <taxon>Linnemannia</taxon>
    </lineage>
</organism>